<gene>
    <name evidence="7" type="primary">spvB</name>
    <name evidence="7" type="ORF">IMCC3317_40920</name>
</gene>
<dbReference type="PANTHER" id="PTHR32305:SF15">
    <property type="entry name" value="PROTEIN RHSA-RELATED"/>
    <property type="match status" value="1"/>
</dbReference>
<dbReference type="InterPro" id="IPR028994">
    <property type="entry name" value="Integrin_alpha_N"/>
</dbReference>
<proteinExistence type="predicted"/>
<evidence type="ECO:0000313" key="7">
    <source>
        <dbReference type="EMBL" id="QHI38698.1"/>
    </source>
</evidence>
<comment type="subcellular location">
    <subcellularLocation>
        <location evidence="1">Secreted</location>
    </subcellularLocation>
</comment>
<keyword evidence="2" id="KW-0964">Secreted</keyword>
<evidence type="ECO:0000256" key="3">
    <source>
        <dbReference type="ARBA" id="ARBA00023026"/>
    </source>
</evidence>
<accession>A0A7L4ZPN3</accession>
<dbReference type="PANTHER" id="PTHR32305">
    <property type="match status" value="1"/>
</dbReference>
<protein>
    <submittedName>
        <fullName evidence="7">Mono(ADP-ribosyl)transferase SpvB</fullName>
        <ecNumber evidence="7">2.4.2.31</ecNumber>
    </submittedName>
</protein>
<reference evidence="7 8" key="1">
    <citation type="journal article" date="2013" name="Int. J. Syst. Evol. Microbiol.">
        <title>Kordia antarctica sp. nov., isolated from Antarctic seawater.</title>
        <authorList>
            <person name="Baek K."/>
            <person name="Choi A."/>
            <person name="Kang I."/>
            <person name="Lee K."/>
            <person name="Cho J.C."/>
        </authorList>
    </citation>
    <scope>NUCLEOTIDE SEQUENCE [LARGE SCALE GENOMIC DNA]</scope>
    <source>
        <strain evidence="7 8">IMCC3317</strain>
    </source>
</reference>
<organism evidence="7 8">
    <name type="scientific">Kordia antarctica</name>
    <dbReference type="NCBI Taxonomy" id="1218801"/>
    <lineage>
        <taxon>Bacteria</taxon>
        <taxon>Pseudomonadati</taxon>
        <taxon>Bacteroidota</taxon>
        <taxon>Flavobacteriia</taxon>
        <taxon>Flavobacteriales</taxon>
        <taxon>Flavobacteriaceae</taxon>
        <taxon>Kordia</taxon>
    </lineage>
</organism>
<dbReference type="InterPro" id="IPR050708">
    <property type="entry name" value="T6SS_VgrG/RHS"/>
</dbReference>
<dbReference type="GO" id="GO:0005737">
    <property type="term" value="C:cytoplasm"/>
    <property type="evidence" value="ECO:0007669"/>
    <property type="project" value="InterPro"/>
</dbReference>
<dbReference type="KEGG" id="kan:IMCC3317_40920"/>
<dbReference type="NCBIfam" id="TIGR03696">
    <property type="entry name" value="Rhs_assc_core"/>
    <property type="match status" value="1"/>
</dbReference>
<keyword evidence="8" id="KW-1185">Reference proteome</keyword>
<feature type="region of interest" description="Disordered" evidence="4">
    <location>
        <begin position="478"/>
        <end position="498"/>
    </location>
</feature>
<evidence type="ECO:0000259" key="5">
    <source>
        <dbReference type="Pfam" id="PF12255"/>
    </source>
</evidence>
<evidence type="ECO:0000313" key="8">
    <source>
        <dbReference type="Proteomes" id="UP000464657"/>
    </source>
</evidence>
<dbReference type="Pfam" id="PF03534">
    <property type="entry name" value="SpvB"/>
    <property type="match status" value="1"/>
</dbReference>
<dbReference type="Pfam" id="PF12255">
    <property type="entry name" value="TcdB_toxin_midC"/>
    <property type="match status" value="1"/>
</dbReference>
<keyword evidence="3" id="KW-0843">Virulence</keyword>
<dbReference type="Pfam" id="PF12256">
    <property type="entry name" value="TcdB_toxin_midN"/>
    <property type="match status" value="1"/>
</dbReference>
<dbReference type="EMBL" id="CP019288">
    <property type="protein sequence ID" value="QHI38698.1"/>
    <property type="molecule type" value="Genomic_DNA"/>
</dbReference>
<keyword evidence="7" id="KW-0808">Transferase</keyword>
<dbReference type="OrthoDB" id="9765204at2"/>
<dbReference type="GO" id="GO:0106274">
    <property type="term" value="F:NAD+-protein-arginine ADP-ribosyltransferase activity"/>
    <property type="evidence" value="ECO:0007669"/>
    <property type="project" value="UniProtKB-EC"/>
</dbReference>
<sequence>MSNNSNKEEKSKGIQQPSLVPKLELPKSGGAIQGIGEKYTANPATGTGNFSVPIGVTAGRGAPQPSLSYSSGSGNSPFGLGWSMAVPSISRKTERNLPLYNDIQDSDTFILSSVEDLVKKFNYNKDTEEWEQEKYTSNNNKYEIVRYRPRTEGLFARIEKWTHKTTGDVYWKSISGENITSIYGETPESRITNPKNPKRIFSWLLCKTFDNKGNITLYEYKQEDNDNVTNTLSEVQRKNNTQPQKYLKRILYGNKEMYPKIQPDLSKLEFLFKVVFDYGEHNWDNPKIAEQNTWPHRLDAFSKYRAGFEIRTRRLCRRVLMFHTFQGENVTVDKYGIGKERLIQSTDINYDENQNITQVNSISKVAYEYDKVVKVYIKNEMPPLEFTYSKANVNDTPKEIDAANARNTPQGLSGNYQFTDLNAEGLNGVLIETAGAWHYRRNLGEGKFDRLKTVSEKPNWSNLSGGTQLSNIESNGQLHLSRQGSNGGYSKRDDDGSWSPFRNYDQRVNIDLSDPDIRYVDLNGDGRPEILILRDELLKWYPNNGEKGFDQEQRNYTGTDENLGPARLFQNDLEGIFLNDMTGDGLSDIVRIRCTEICYWPNLGYGNFGEKVIMDNAPYFEAPDVFHPQNLRLADIDGSGTTDILYLAGHNTYYWLNHSGNGFSDAIEIKNFPSTHKQTTVSLIDLLGNGTACLVWSSPLASDALSPWKYIDIMNSTKPYLLTEIRNNMGSVTRSEYKPSTYFYLKDEREGNPWITKLPFPVHVVHKTEVEDLITKHRFVTEYAYHHGYYDRAEREFRGFGFVEQWDDESFKNPDKMNPDVIYDKPRICTKSWFHTGAWEKEIDLEEQYKSEYWKQENKETFLADSELLNDDNWTAQEIQEAKRALRGQLLRSEVFTEDDSDLKDNPYVVTEARFQVKQLQPIKLNDISNRYAVYISLPLEKVTATYDRNPKDPRLAHELTLEIDDFGNVIKSASIAYPRLYGVETDPDHCSEQYQLKIIYTENEVFNQKDTYSNWYVKGVPLSAKAYEIESLTQSQAYPPFFDRDDLRRDIPTATKKLLSAQVNYYRDDDDTQVQSLSPDKLTFGEVQPLILPYGTYQLIFTEKILDQAYDGLFPNPTDFNNEVTGTLGFLQRENYLEETHPTKVDNDPLKTESISGWWVTGGFAQYDPTNFYTTTKVKDTWGNISEVTFDDIGLLPIKVKDPLDNEITAEYDYRILQPLLITDPNGNRQKVAYDGFGRVIRTAVMGKVNDNVGDVLDRENARNIHSPSDTETSIIEYHHDRFYKEGKPNFIHSYSRETHHNDLTSGDESRWMEARVYSDGFGQELQTKAKVAPGEAKYVDTNGNLQTIVLSDPRWLGSGRTIYDNKGQAVKQYEPYFSTNREYENEDELVLWGVSPFIHYDAIGRVYQTDMPDGTFTKVEFTPWQSKTYDANDTIFITNKWYINMVNGTVAEERAAQLSLLHAETPSIQIIDVLGRPVLTKTNNLGSIDTTKVILDTVGNQLQVIDANGNTASEVVYDLVGRPLKSISNDAGTSYAIMTIDNQPAITWIPNEHRTRMEYDQFRRPKYLWLLEANTPDEIIKEATVYGENFSATPETHNMRGQVWKSYDQAGITEVNEYDFKGAPLKSTRYIFEDYLEEGNWTGLDDRPSVLRPLKALPVLSLNPEDIFTTSIQYDALGRPTKSTAPDESITENIYDEGGALYSVKSKIVDQNETTQVEKIAYNEKGQRLGIKYGNKIRTKYTYDILSYRLTNIHSQKDAHLNGEVIQNIDYTYDAIGNIVEINDTAQQTIFFTNQVVEPKQQFVYDGLNRLIEATGREHIGQNTGEQLRIPEAKNGAIPYNNAAPNDTNALQTYKQSYTYDSVGNILKWEHKGETPYTRDYIYQTGNNRLVTTKIGSTTTTYTYDIAGNIEQLSNHIFPIEWNFENQPTKMVFADSKIAHYRYDAGGERLRKVVITGINTTKERIYLGNYEVYREYKNNQIDKERTTLHIADDTGRICIVETLTKGTSLNSTLNKPVYRYQLSNHLGSVGIELDSDGNIISYEEYHPYGTTAYYWKSTTISQKRYRYTGKERDEESGLSYHSARYYMPWLGRWLSVDPAGMVDGPCLYQYSLSNPVMLRDENGMQSSSEIEGLEKLDRQSPGLMGDRIPVENEEIDAEDVRPAGKSFLNKITGILGKIWSSPNTIIGLTYGLIGHVISKIAGGDSEIKISKERNAIEFTNNPLMSKYGALTFGNTIVYGKYLGPGAEYDESEHEEQHTYQGEVLGPFYFPLHILFGIASIFQGIIGKGDGPDFWHNSANLLEKGPEMNPPQPWPFIRSNGYPITLPKSNLETRYEGNTSKNIDLHLDNLNKKNPYAGILKPLSVFNMDLSSNESYKKTKQYLKLQAEKKKNPLVFSLSQSPVTNIFTARAQKNLSIGIGFINTNPLKQNNLPETNLIPFKPYGAPVIIINFKF</sequence>
<dbReference type="SUPFAM" id="SSF69318">
    <property type="entry name" value="Integrin alpha N-terminal domain"/>
    <property type="match status" value="1"/>
</dbReference>
<dbReference type="InterPro" id="IPR022385">
    <property type="entry name" value="Rhs_assc_core"/>
</dbReference>
<evidence type="ECO:0000256" key="4">
    <source>
        <dbReference type="SAM" id="MobiDB-lite"/>
    </source>
</evidence>
<dbReference type="Gene3D" id="2.180.10.10">
    <property type="entry name" value="RHS repeat-associated core"/>
    <property type="match status" value="1"/>
</dbReference>
<dbReference type="GO" id="GO:0005576">
    <property type="term" value="C:extracellular region"/>
    <property type="evidence" value="ECO:0007669"/>
    <property type="project" value="UniProtKB-SubCell"/>
</dbReference>
<dbReference type="InterPro" id="IPR022045">
    <property type="entry name" value="TcdB_toxin_mid/N"/>
</dbReference>
<feature type="domain" description="Insecticide toxin TcdB middle/C-terminal" evidence="5">
    <location>
        <begin position="882"/>
        <end position="1010"/>
    </location>
</feature>
<dbReference type="InterPro" id="IPR003284">
    <property type="entry name" value="Sal_SpvB"/>
</dbReference>
<evidence type="ECO:0000256" key="1">
    <source>
        <dbReference type="ARBA" id="ARBA00004613"/>
    </source>
</evidence>
<dbReference type="InterPro" id="IPR022044">
    <property type="entry name" value="TcdB_toxin_mid/C"/>
</dbReference>
<dbReference type="EC" id="2.4.2.31" evidence="7"/>
<keyword evidence="7" id="KW-0328">Glycosyltransferase</keyword>
<feature type="domain" description="Insecticide toxin TcdB middle/N-terminal" evidence="6">
    <location>
        <begin position="671"/>
        <end position="821"/>
    </location>
</feature>
<feature type="region of interest" description="Disordered" evidence="4">
    <location>
        <begin position="1"/>
        <end position="27"/>
    </location>
</feature>
<dbReference type="PRINTS" id="PR01341">
    <property type="entry name" value="SALSPVBPROT"/>
</dbReference>
<dbReference type="Proteomes" id="UP000464657">
    <property type="component" value="Chromosome"/>
</dbReference>
<evidence type="ECO:0000259" key="6">
    <source>
        <dbReference type="Pfam" id="PF12256"/>
    </source>
</evidence>
<dbReference type="RefSeq" id="WP_160131234.1">
    <property type="nucleotide sequence ID" value="NZ_CP019288.1"/>
</dbReference>
<feature type="compositionally biased region" description="Basic and acidic residues" evidence="4">
    <location>
        <begin position="1"/>
        <end position="12"/>
    </location>
</feature>
<evidence type="ECO:0000256" key="2">
    <source>
        <dbReference type="ARBA" id="ARBA00022525"/>
    </source>
</evidence>
<name>A0A7L4ZPN3_9FLAO</name>